<feature type="domain" description="Ig-like" evidence="10">
    <location>
        <begin position="816"/>
        <end position="907"/>
    </location>
</feature>
<feature type="domain" description="Ig-like" evidence="10">
    <location>
        <begin position="2300"/>
        <end position="2392"/>
    </location>
</feature>
<evidence type="ECO:0000256" key="6">
    <source>
        <dbReference type="ARBA" id="ARBA00023157"/>
    </source>
</evidence>
<dbReference type="GO" id="GO:0005509">
    <property type="term" value="F:calcium ion binding"/>
    <property type="evidence" value="ECO:0007669"/>
    <property type="project" value="InterPro"/>
</dbReference>
<feature type="domain" description="Ig-like" evidence="10">
    <location>
        <begin position="1437"/>
        <end position="1538"/>
    </location>
</feature>
<gene>
    <name evidence="11" type="ORF">Mgra_00008222</name>
</gene>
<evidence type="ECO:0000256" key="7">
    <source>
        <dbReference type="ARBA" id="ARBA00023180"/>
    </source>
</evidence>
<keyword evidence="2" id="KW-0964">Secreted</keyword>
<dbReference type="InterPro" id="IPR013106">
    <property type="entry name" value="Ig_V-set"/>
</dbReference>
<evidence type="ECO:0000256" key="2">
    <source>
        <dbReference type="ARBA" id="ARBA00022525"/>
    </source>
</evidence>
<evidence type="ECO:0000256" key="8">
    <source>
        <dbReference type="ARBA" id="ARBA00023319"/>
    </source>
</evidence>
<evidence type="ECO:0000256" key="3">
    <source>
        <dbReference type="ARBA" id="ARBA00022536"/>
    </source>
</evidence>
<feature type="domain" description="Ig-like" evidence="10">
    <location>
        <begin position="2492"/>
        <end position="2602"/>
    </location>
</feature>
<dbReference type="SUPFAM" id="SSF53300">
    <property type="entry name" value="vWA-like"/>
    <property type="match status" value="1"/>
</dbReference>
<feature type="domain" description="Ig-like" evidence="10">
    <location>
        <begin position="1740"/>
        <end position="1830"/>
    </location>
</feature>
<dbReference type="SMART" id="SM00179">
    <property type="entry name" value="EGF_CA"/>
    <property type="match status" value="2"/>
</dbReference>
<keyword evidence="5" id="KW-0677">Repeat</keyword>
<evidence type="ECO:0000256" key="9">
    <source>
        <dbReference type="SAM" id="SignalP"/>
    </source>
</evidence>
<keyword evidence="4 9" id="KW-0732">Signal</keyword>
<dbReference type="PANTHER" id="PTHR45080:SF8">
    <property type="entry name" value="IG-LIKE DOMAIN-CONTAINING PROTEIN"/>
    <property type="match status" value="1"/>
</dbReference>
<dbReference type="CDD" id="cd00054">
    <property type="entry name" value="EGF_CA"/>
    <property type="match status" value="1"/>
</dbReference>
<dbReference type="Gene3D" id="2.10.25.10">
    <property type="entry name" value="Laminin"/>
    <property type="match status" value="2"/>
</dbReference>
<feature type="domain" description="Ig-like" evidence="10">
    <location>
        <begin position="725"/>
        <end position="811"/>
    </location>
</feature>
<feature type="domain" description="Ig-like" evidence="10">
    <location>
        <begin position="1242"/>
        <end position="1336"/>
    </location>
</feature>
<dbReference type="InterPro" id="IPR056861">
    <property type="entry name" value="HMCN1-like_VWA"/>
</dbReference>
<dbReference type="Pfam" id="PF07679">
    <property type="entry name" value="I-set"/>
    <property type="match status" value="17"/>
</dbReference>
<feature type="signal peptide" evidence="9">
    <location>
        <begin position="1"/>
        <end position="23"/>
    </location>
</feature>
<evidence type="ECO:0000313" key="12">
    <source>
        <dbReference type="Proteomes" id="UP000605970"/>
    </source>
</evidence>
<feature type="domain" description="Ig-like" evidence="10">
    <location>
        <begin position="2606"/>
        <end position="2695"/>
    </location>
</feature>
<evidence type="ECO:0000259" key="10">
    <source>
        <dbReference type="PROSITE" id="PS50835"/>
    </source>
</evidence>
<evidence type="ECO:0000313" key="11">
    <source>
        <dbReference type="EMBL" id="KAF7632373.1"/>
    </source>
</evidence>
<feature type="chain" id="PRO_5035902655" description="Ig-like domain-containing protein" evidence="9">
    <location>
        <begin position="24"/>
        <end position="3194"/>
    </location>
</feature>
<dbReference type="Pfam" id="PF23560">
    <property type="entry name" value="GBD_Hemicentin"/>
    <property type="match status" value="1"/>
</dbReference>
<feature type="domain" description="Ig-like" evidence="10">
    <location>
        <begin position="2403"/>
        <end position="2485"/>
    </location>
</feature>
<dbReference type="InterPro" id="IPR050958">
    <property type="entry name" value="Cell_Adh-Cytoskel_Orgn"/>
</dbReference>
<evidence type="ECO:0000256" key="1">
    <source>
        <dbReference type="ARBA" id="ARBA00004613"/>
    </source>
</evidence>
<dbReference type="GO" id="GO:0008046">
    <property type="term" value="F:axon guidance receptor activity"/>
    <property type="evidence" value="ECO:0007669"/>
    <property type="project" value="TreeGrafter"/>
</dbReference>
<dbReference type="InterPro" id="IPR013151">
    <property type="entry name" value="Immunoglobulin_dom"/>
</dbReference>
<organism evidence="11 12">
    <name type="scientific">Meloidogyne graminicola</name>
    <dbReference type="NCBI Taxonomy" id="189291"/>
    <lineage>
        <taxon>Eukaryota</taxon>
        <taxon>Metazoa</taxon>
        <taxon>Ecdysozoa</taxon>
        <taxon>Nematoda</taxon>
        <taxon>Chromadorea</taxon>
        <taxon>Rhabditida</taxon>
        <taxon>Tylenchina</taxon>
        <taxon>Tylenchomorpha</taxon>
        <taxon>Tylenchoidea</taxon>
        <taxon>Meloidogynidae</taxon>
        <taxon>Meloidogyninae</taxon>
        <taxon>Meloidogyne</taxon>
    </lineage>
</organism>
<feature type="domain" description="Ig-like" evidence="10">
    <location>
        <begin position="2206"/>
        <end position="2295"/>
    </location>
</feature>
<dbReference type="PROSITE" id="PS01187">
    <property type="entry name" value="EGF_CA"/>
    <property type="match status" value="1"/>
</dbReference>
<keyword evidence="3" id="KW-0245">EGF-like domain</keyword>
<dbReference type="GO" id="GO:0030424">
    <property type="term" value="C:axon"/>
    <property type="evidence" value="ECO:0007669"/>
    <property type="project" value="TreeGrafter"/>
</dbReference>
<feature type="domain" description="Ig-like" evidence="10">
    <location>
        <begin position="2700"/>
        <end position="2799"/>
    </location>
</feature>
<feature type="domain" description="Ig-like" evidence="10">
    <location>
        <begin position="1125"/>
        <end position="1223"/>
    </location>
</feature>
<dbReference type="Pfam" id="PF25106">
    <property type="entry name" value="VWA_4"/>
    <property type="match status" value="1"/>
</dbReference>
<dbReference type="PROSITE" id="PS50835">
    <property type="entry name" value="IG_LIKE"/>
    <property type="match status" value="24"/>
</dbReference>
<feature type="domain" description="Ig-like" evidence="10">
    <location>
        <begin position="550"/>
        <end position="635"/>
    </location>
</feature>
<keyword evidence="8" id="KW-0393">Immunoglobulin domain</keyword>
<dbReference type="SMART" id="SM00408">
    <property type="entry name" value="IGc2"/>
    <property type="match status" value="24"/>
</dbReference>
<dbReference type="InterPro" id="IPR056475">
    <property type="entry name" value="GBD_Hemicentin/VWA7"/>
</dbReference>
<dbReference type="OrthoDB" id="5985519at2759"/>
<feature type="domain" description="Ig-like" evidence="10">
    <location>
        <begin position="1034"/>
        <end position="1120"/>
    </location>
</feature>
<accession>A0A8S9ZGC9</accession>
<keyword evidence="12" id="KW-1185">Reference proteome</keyword>
<dbReference type="SMART" id="SM00409">
    <property type="entry name" value="IG"/>
    <property type="match status" value="24"/>
</dbReference>
<feature type="domain" description="Ig-like" evidence="10">
    <location>
        <begin position="460"/>
        <end position="540"/>
    </location>
</feature>
<dbReference type="InterPro" id="IPR007110">
    <property type="entry name" value="Ig-like_dom"/>
</dbReference>
<dbReference type="Pfam" id="PF07645">
    <property type="entry name" value="EGF_CA"/>
    <property type="match status" value="1"/>
</dbReference>
<dbReference type="PANTHER" id="PTHR45080">
    <property type="entry name" value="CONTACTIN 5"/>
    <property type="match status" value="1"/>
</dbReference>
<dbReference type="FunFam" id="2.60.40.10:FF:000032">
    <property type="entry name" value="palladin isoform X1"/>
    <property type="match status" value="5"/>
</dbReference>
<dbReference type="GO" id="GO:0050808">
    <property type="term" value="P:synapse organization"/>
    <property type="evidence" value="ECO:0007669"/>
    <property type="project" value="TreeGrafter"/>
</dbReference>
<dbReference type="GO" id="GO:0043025">
    <property type="term" value="C:neuronal cell body"/>
    <property type="evidence" value="ECO:0007669"/>
    <property type="project" value="TreeGrafter"/>
</dbReference>
<dbReference type="InterPro" id="IPR013098">
    <property type="entry name" value="Ig_I-set"/>
</dbReference>
<dbReference type="Proteomes" id="UP000605970">
    <property type="component" value="Unassembled WGS sequence"/>
</dbReference>
<feature type="domain" description="Ig-like" evidence="10">
    <location>
        <begin position="1989"/>
        <end position="2104"/>
    </location>
</feature>
<dbReference type="Gene3D" id="2.60.40.10">
    <property type="entry name" value="Immunoglobulins"/>
    <property type="match status" value="25"/>
</dbReference>
<dbReference type="Pfam" id="PF00047">
    <property type="entry name" value="ig"/>
    <property type="match status" value="1"/>
</dbReference>
<comment type="caution">
    <text evidence="11">The sequence shown here is derived from an EMBL/GenBank/DDBJ whole genome shotgun (WGS) entry which is preliminary data.</text>
</comment>
<dbReference type="InterPro" id="IPR049883">
    <property type="entry name" value="NOTCH1_EGF-like"/>
</dbReference>
<feature type="domain" description="Ig-like" evidence="10">
    <location>
        <begin position="639"/>
        <end position="720"/>
    </location>
</feature>
<name>A0A8S9ZGC9_9BILA</name>
<dbReference type="InterPro" id="IPR003598">
    <property type="entry name" value="Ig_sub2"/>
</dbReference>
<comment type="subcellular location">
    <subcellularLocation>
        <location evidence="1">Secreted</location>
    </subcellularLocation>
</comment>
<dbReference type="Pfam" id="PF13927">
    <property type="entry name" value="Ig_3"/>
    <property type="match status" value="5"/>
</dbReference>
<dbReference type="InterPro" id="IPR036179">
    <property type="entry name" value="Ig-like_dom_sf"/>
</dbReference>
<dbReference type="SUPFAM" id="SSF48726">
    <property type="entry name" value="Immunoglobulin"/>
    <property type="match status" value="25"/>
</dbReference>
<feature type="domain" description="Ig-like" evidence="10">
    <location>
        <begin position="1545"/>
        <end position="1637"/>
    </location>
</feature>
<feature type="domain" description="Ig-like" evidence="10">
    <location>
        <begin position="1642"/>
        <end position="1735"/>
    </location>
</feature>
<dbReference type="InterPro" id="IPR018097">
    <property type="entry name" value="EGF_Ca-bd_CS"/>
</dbReference>
<dbReference type="InterPro" id="IPR003599">
    <property type="entry name" value="Ig_sub"/>
</dbReference>
<feature type="domain" description="Ig-like" evidence="10">
    <location>
        <begin position="2109"/>
        <end position="2201"/>
    </location>
</feature>
<reference evidence="11" key="1">
    <citation type="journal article" date="2020" name="Ecol. Evol.">
        <title>Genome structure and content of the rice root-knot nematode (Meloidogyne graminicola).</title>
        <authorList>
            <person name="Phan N.T."/>
            <person name="Danchin E.G.J."/>
            <person name="Klopp C."/>
            <person name="Perfus-Barbeoch L."/>
            <person name="Kozlowski D.K."/>
            <person name="Koutsovoulos G.D."/>
            <person name="Lopez-Roques C."/>
            <person name="Bouchez O."/>
            <person name="Zahm M."/>
            <person name="Besnard G."/>
            <person name="Bellafiore S."/>
        </authorList>
    </citation>
    <scope>NUCLEOTIDE SEQUENCE</scope>
    <source>
        <strain evidence="11">VN-18</strain>
    </source>
</reference>
<feature type="domain" description="Ig-like" evidence="10">
    <location>
        <begin position="2806"/>
        <end position="2902"/>
    </location>
</feature>
<feature type="domain" description="Ig-like" evidence="10">
    <location>
        <begin position="1896"/>
        <end position="1986"/>
    </location>
</feature>
<keyword evidence="7" id="KW-0325">Glycoprotein</keyword>
<proteinExistence type="predicted"/>
<keyword evidence="6" id="KW-1015">Disulfide bond</keyword>
<dbReference type="EMBL" id="JABEBT010000104">
    <property type="protein sequence ID" value="KAF7632373.1"/>
    <property type="molecule type" value="Genomic_DNA"/>
</dbReference>
<dbReference type="InterPro" id="IPR036465">
    <property type="entry name" value="vWFA_dom_sf"/>
</dbReference>
<dbReference type="InterPro" id="IPR013783">
    <property type="entry name" value="Ig-like_fold"/>
</dbReference>
<dbReference type="SMART" id="SM00181">
    <property type="entry name" value="EGF"/>
    <property type="match status" value="2"/>
</dbReference>
<evidence type="ECO:0000256" key="5">
    <source>
        <dbReference type="ARBA" id="ARBA00022737"/>
    </source>
</evidence>
<dbReference type="FunFam" id="2.60.40.10:FF:000107">
    <property type="entry name" value="Myosin, light chain kinase a"/>
    <property type="match status" value="3"/>
</dbReference>
<feature type="domain" description="Ig-like" evidence="10">
    <location>
        <begin position="940"/>
        <end position="1030"/>
    </location>
</feature>
<dbReference type="CDD" id="cd00096">
    <property type="entry name" value="Ig"/>
    <property type="match status" value="7"/>
</dbReference>
<dbReference type="InterPro" id="IPR000742">
    <property type="entry name" value="EGF"/>
</dbReference>
<dbReference type="GO" id="GO:0005886">
    <property type="term" value="C:plasma membrane"/>
    <property type="evidence" value="ECO:0007669"/>
    <property type="project" value="TreeGrafter"/>
</dbReference>
<dbReference type="SMART" id="SM00406">
    <property type="entry name" value="IGv"/>
    <property type="match status" value="6"/>
</dbReference>
<evidence type="ECO:0000256" key="4">
    <source>
        <dbReference type="ARBA" id="ARBA00022729"/>
    </source>
</evidence>
<dbReference type="SUPFAM" id="SSF57184">
    <property type="entry name" value="Growth factor receptor domain"/>
    <property type="match status" value="1"/>
</dbReference>
<feature type="domain" description="Ig-like" evidence="10">
    <location>
        <begin position="1343"/>
        <end position="1433"/>
    </location>
</feature>
<sequence length="3194" mass="354628">MQYYQFLILSTLLIIVLNRITTAAVNQIDYGHPLYDLQLGQQPHHKEIFPHHGDVIDGTIVQPPPPPDVSSLTFVFDQTGSMNVRHGAKGIFETVMKQRKKLIYNFVLVLFHDPEVSPPFITTDPDLFQQRLASVSVQGGGDCPEMALSGIKKALEVSLPGSYIYVFTDARSKDFHLESAVLNLIQEKQSSVVFVMTGDCGNRSHPGYQVFERIAAASFGQVFHLEKSHVNTGILEYVRHSVARRKVHILYEVREHGQTHTSLVPIDTSFSELVISLAGVRDDSDLMDIELVDPHNRRIDKYEHDDGTINLKNIKLVRLLAPVPGIWRVRTSSRLKHTLLIFGHGDIDFKYGFSSQPVSSLDLTHPRPIAGQPTYLLIKMTGLRPPGDLEHVSLVDYNGNELYRNETRLSPGDTPFLHFVGPLIPPKIFFFVRVRGKDSQNYEFLRIAPTAIAAVDVIGPRAYMAERITVTAYSHVNLTCSIESLVPFTVHWLFGTRTIGGPLFYESTDTSTWTIDAVTPAHRGYYTCLVVSSLGNHSVSSFLESKELPPDIIAMRNESIMLHETAFLHCITQSTEQPRINWMHNHSLNVGNSAKTYTYDNGTLRIHDASFEDVGTYTCFARTSGGQSEETSWLTVMQPPSVRVEPREGTTFTLQCITTGVPKPDVTWYFRGSPIFSDPKFYISQRDELIVAEVEDEDEGSYTCQAKNKAGTASASTFVHIAVPPSIIVSQNKQMIIKDDSIMLDCQVISGIPPPAVGWWKDGRQLFTNRYIQIQDNGRLTIPHADVSDAGTYACKAENIAGSDIKPLTIGVGSPPTILPSPETVFVQIGYTATLLCRTDGNPKPQIQWLKNGSPIVELIEEQLRYSQLPDNSLHIRASALSDQSTFTCIARNQFGEQRKHTNLVITGLVSPVLASLPSKMEFPAGTALQDVNVQLIMKPRMLQTDIEDVLVAKDGAQLEIPCPLHVPEGQIRPKVLWAHNSQPLNVNTPEYVILPNLSLRILRVSSSHIGRYTCTAVNEAGKLEKTTIVLAPPKVGTDVMLEVMQGEILPMNCDLENPGESTSITWLFNNSTTLPTNVSVQSGGNWLHIVDAQISNHQGIYTCLVQNSVGKAKRQFNVNVLEPPRFIDTTNTKYLLLQGQTVMLDCTLKGAPWPKIVWKKDNKPLDLEVQSNNLDGLNDIEPQYQLIDNDQILHISEVDIRHAGRYSCIAESRAGSAEKDISLENLLLLSVLTPVIFSAAPIMARNITSVEFIENESQTLDCPLEDDGGSTTELYWTKDEMPVGQLGDQSKQQQNNVQRSFSGRKLYLMKAQRMDSGIYKCVAKNAAGVTEAIINVLILAQPRIEDPHGYRTLEALINDSVKMDCIASGVPTPKLEWSHNGRSLSSADSASLYFENNRSKLHIESVQAKNAGIYSCKATNKVGSSDMDIFLDVIGPPTIRAPATELSVVEGSEQRLECIVGGHPSPKVEWRKAGSSENDPLAIQQQQQLEEENHTDEQALAAEYSYFYHIHSAGQQNAGRYTCIAKNKGGEERLTIQLNVLVPPSIDEGERLIRVIEGGTASFECPAKGLPTPKIIWRRMPDRTVIDNLYEDIQLTGNGMKNNILKIKNLKEENAGRFICEASNEAGNATAEFVLDILRSPLLLANPSNLQLRVLEGAQAKMECQASGNPDPSVSWLRAGRPIGEPSSNSKNNLIFSPRGDALMLVKARRGDSGEYTCRLNNSVGEAEATFTLTVLVPPHINETLDQNPRILRNQEIRLPCPVQGFPTPSVTWLKDGKLIQFTERLSQGKLSDHQNDLWISSVNTNEAGRYTCHAVNEVGQLNTDFELEVIAPPEFASEGKRNFEVIQGNSVTLVCPNFTLLRATVSDGGKYVCNASNIAGNSEIDLQLHVLVPPQIDKSNIVSNPLAILGNDMFLECPAEGTPYPSVTWHKDERQITQSSQKYVLKEKNQTLSIKNIVPEDQGLYTCIVQNEEVLLPPEMEEVSSKPGDGRVPGPPLSKWEGEPLKLDCPLKIKSSLVPKTTSKPINEEELGMEEDDDGKRLRVAWSKDGRPLEPILNSNIEISEYPGKRLQLHTTSVSDSGEYKCIASNRAGQSYVKFHVEILSKPKIDTSRNAPEPHVIAGRPITLWCPASGNPPPTIRWFHNGVSIAQNIIYNKRYRLLDFGHGLEIQPTTKDDIGLWTCQAENTAGSSAENISLDVWVEPTVKLLVEDSVPLKPLGSFIALVCAVDGNPEPVIHWSLRGQTIIPSAGRLLTSDGGKRLEIFKLQSEDAGEYRCEAQNEVGDASDSIVIDILVPPKINKETVELNPRLPLGRSFTLFCDVKAKPDAKISWSFNGISLDNGRKLPFMSVDNGKRKFLQIENISLVHRGIFRCNASNAAGTDFIEYKVKFYPTIDVFDPPKIELRGGTTQVLENHDVVLSCNATGEPSPVITWQRNGVLVETGARYSVENSFLKVADTRSSDSGIYVCVATNEAGTDQQAFTLEVLVQPKVSLYSQLPTQFSVPLGGNVTLGPCKGHGYPPPILEWFIADKNNNNEFVPINSSTLTLKGVDYYKIVYNESNTTTSLYLMNIKEQKDRRLIFRCFGSNSAGNSNIDFTIDIVMPPILVDNDYDVNNEFRIIEGQAMNISCGVKLSGQNDYIQWTHNGKPIELLNKQNNNEYLNLENITLNEAGNYTCLVKNSAGSVNVTRRIVVGIPPKVDKFDGIRVAVPRGNTAQLHCEVFGFPPPEIYWLRDQIPLNKFMPTAVTGSEKSTGGVVVSENKRTATAILHNIKPEHAGSYFCKAENWAGTDNKTVELVVLSRPIIIPEHYQIRLESGQTASVYCNSSGTPTPTITWQKLIQPPKDIFDDRKKYLISDDGNLLTINNVTKNDQGLYRCIAKNEAGQATGFRKIDSERSINAKRDRIYVECDENGLPIKSTYVKARGDRPQHSNDPYIHWNEESDLDALSINGTDGLITICMPKTNDDENIVNRGTRPINKQCEYKCQDFTNGSFQCICPDGYSVIDNGRCLDIDECKNNLLLCASDQICFNTLGTFSCVHNPCPQKFTLDRESLQCIPSCQNCTELPIRLYMLAIPKGVLVNSALLRLSAFDKSGRLLKRTKFHILSESNSFNTSDLGILYEPEQFHFGIVDEKDGRAILHSRRHLLPGSEFLLNIRSTSNNDTNEKGLTLTEIGKWQANYMVLIAVSEHIF</sequence>
<dbReference type="InterPro" id="IPR009030">
    <property type="entry name" value="Growth_fac_rcpt_cys_sf"/>
</dbReference>
<dbReference type="InterPro" id="IPR001881">
    <property type="entry name" value="EGF-like_Ca-bd_dom"/>
</dbReference>
<dbReference type="FunFam" id="2.60.40.10:FF:000503">
    <property type="entry name" value="Hemicentin 1"/>
    <property type="match status" value="3"/>
</dbReference>
<dbReference type="GO" id="GO:0005576">
    <property type="term" value="C:extracellular region"/>
    <property type="evidence" value="ECO:0007669"/>
    <property type="project" value="UniProtKB-SubCell"/>
</dbReference>
<dbReference type="GO" id="GO:0007156">
    <property type="term" value="P:homophilic cell adhesion via plasma membrane adhesion molecules"/>
    <property type="evidence" value="ECO:0007669"/>
    <property type="project" value="TreeGrafter"/>
</dbReference>
<protein>
    <recommendedName>
        <fullName evidence="10">Ig-like domain-containing protein</fullName>
    </recommendedName>
</protein>